<evidence type="ECO:0000256" key="2">
    <source>
        <dbReference type="ARBA" id="ARBA00022692"/>
    </source>
</evidence>
<evidence type="ECO:0000256" key="4">
    <source>
        <dbReference type="ARBA" id="ARBA00022824"/>
    </source>
</evidence>
<reference evidence="11" key="1">
    <citation type="submission" date="2020-05" db="EMBL/GenBank/DDBJ databases">
        <title>Phylogenomic resolution of chytrid fungi.</title>
        <authorList>
            <person name="Stajich J.E."/>
            <person name="Amses K."/>
            <person name="Simmons R."/>
            <person name="Seto K."/>
            <person name="Myers J."/>
            <person name="Bonds A."/>
            <person name="Quandt C.A."/>
            <person name="Barry K."/>
            <person name="Liu P."/>
            <person name="Grigoriev I."/>
            <person name="Longcore J.E."/>
            <person name="James T.Y."/>
        </authorList>
    </citation>
    <scope>NUCLEOTIDE SEQUENCE</scope>
    <source>
        <strain evidence="11">JEL0379</strain>
    </source>
</reference>
<keyword evidence="2 9" id="KW-0812">Transmembrane</keyword>
<gene>
    <name evidence="11" type="ORF">HDU87_000566</name>
</gene>
<dbReference type="SMART" id="SM00014">
    <property type="entry name" value="acidPPc"/>
    <property type="match status" value="1"/>
</dbReference>
<keyword evidence="4" id="KW-0256">Endoplasmic reticulum</keyword>
<organism evidence="11 12">
    <name type="scientific">Geranomyces variabilis</name>
    <dbReference type="NCBI Taxonomy" id="109894"/>
    <lineage>
        <taxon>Eukaryota</taxon>
        <taxon>Fungi</taxon>
        <taxon>Fungi incertae sedis</taxon>
        <taxon>Chytridiomycota</taxon>
        <taxon>Chytridiomycota incertae sedis</taxon>
        <taxon>Chytridiomycetes</taxon>
        <taxon>Spizellomycetales</taxon>
        <taxon>Powellomycetaceae</taxon>
        <taxon>Geranomyces</taxon>
    </lineage>
</organism>
<keyword evidence="6 9" id="KW-0472">Membrane</keyword>
<evidence type="ECO:0000256" key="5">
    <source>
        <dbReference type="ARBA" id="ARBA00022989"/>
    </source>
</evidence>
<dbReference type="GO" id="GO:0042392">
    <property type="term" value="F:sphingosine-1-phosphate phosphatase activity"/>
    <property type="evidence" value="ECO:0007669"/>
    <property type="project" value="TreeGrafter"/>
</dbReference>
<comment type="subcellular location">
    <subcellularLocation>
        <location evidence="1">Endoplasmic reticulum membrane</location>
        <topology evidence="1">Multi-pass membrane protein</topology>
    </subcellularLocation>
</comment>
<dbReference type="AlphaFoldDB" id="A0AAD5TEJ0"/>
<comment type="similarity">
    <text evidence="7">Belongs to the type 2 lipid phosphate phosphatase family.</text>
</comment>
<name>A0AAD5TEJ0_9FUNG</name>
<dbReference type="Gene3D" id="1.20.144.10">
    <property type="entry name" value="Phosphatidic acid phosphatase type 2/haloperoxidase"/>
    <property type="match status" value="1"/>
</dbReference>
<feature type="compositionally biased region" description="Polar residues" evidence="8">
    <location>
        <begin position="38"/>
        <end position="58"/>
    </location>
</feature>
<dbReference type="PANTHER" id="PTHR14969:SF28">
    <property type="entry name" value="DIHYDROSPHINGOSINE 1-PHOSPHATE PHOSPHATASE LCB3-RELATED"/>
    <property type="match status" value="1"/>
</dbReference>
<dbReference type="SUPFAM" id="SSF48317">
    <property type="entry name" value="Acid phosphatase/Vanadium-dependent haloperoxidase"/>
    <property type="match status" value="1"/>
</dbReference>
<dbReference type="PANTHER" id="PTHR14969">
    <property type="entry name" value="SPHINGOSINE-1-PHOSPHATE PHOSPHOHYDROLASE"/>
    <property type="match status" value="1"/>
</dbReference>
<feature type="transmembrane region" description="Helical" evidence="9">
    <location>
        <begin position="169"/>
        <end position="186"/>
    </location>
</feature>
<dbReference type="InterPro" id="IPR036938">
    <property type="entry name" value="PAP2/HPO_sf"/>
</dbReference>
<accession>A0AAD5TEJ0</accession>
<evidence type="ECO:0000256" key="6">
    <source>
        <dbReference type="ARBA" id="ARBA00023136"/>
    </source>
</evidence>
<evidence type="ECO:0000256" key="8">
    <source>
        <dbReference type="SAM" id="MobiDB-lite"/>
    </source>
</evidence>
<keyword evidence="3" id="KW-0378">Hydrolase</keyword>
<evidence type="ECO:0000313" key="11">
    <source>
        <dbReference type="EMBL" id="KAJ3169685.1"/>
    </source>
</evidence>
<feature type="transmembrane region" description="Helical" evidence="9">
    <location>
        <begin position="305"/>
        <end position="323"/>
    </location>
</feature>
<evidence type="ECO:0000256" key="7">
    <source>
        <dbReference type="ARBA" id="ARBA00038324"/>
    </source>
</evidence>
<dbReference type="GO" id="GO:0005789">
    <property type="term" value="C:endoplasmic reticulum membrane"/>
    <property type="evidence" value="ECO:0007669"/>
    <property type="project" value="UniProtKB-SubCell"/>
</dbReference>
<proteinExistence type="inferred from homology"/>
<feature type="transmembrane region" description="Helical" evidence="9">
    <location>
        <begin position="272"/>
        <end position="293"/>
    </location>
</feature>
<keyword evidence="12" id="KW-1185">Reference proteome</keyword>
<feature type="transmembrane region" description="Helical" evidence="9">
    <location>
        <begin position="247"/>
        <end position="266"/>
    </location>
</feature>
<dbReference type="Proteomes" id="UP001212152">
    <property type="component" value="Unassembled WGS sequence"/>
</dbReference>
<dbReference type="InterPro" id="IPR000326">
    <property type="entry name" value="PAP2/HPO"/>
</dbReference>
<keyword evidence="5 9" id="KW-1133">Transmembrane helix</keyword>
<feature type="transmembrane region" description="Helical" evidence="9">
    <location>
        <begin position="458"/>
        <end position="476"/>
    </location>
</feature>
<protein>
    <recommendedName>
        <fullName evidence="10">Phosphatidic acid phosphatase type 2/haloperoxidase domain-containing protein</fullName>
    </recommendedName>
</protein>
<sequence>MLTVDERHQQQEQPEVVETAAPASERISRATRRKLAAQQLSDSTAARQGRSTTSTPSEPRQKTPPPYDTAPAAQVPQPADTIPGSESPTSSVRAAIRAVLFPCIVRETQLIAELQRRVRSPFVDSFFKYLGALGTHTAFFLLLPCLFWFDSGSTIVEYGQEVDKNRVYGRSLVLLLAAGVYFSGAAKDYIGLPRPLPPVVRMSTSVSIDVEYGFPSTHTANATSLSLFTALYFQRYWASSWSESAQTAILVALATYSVLIGLSRIVTGMHTLLDVIGGAIIGCGIVVIHWCWLMAPMEEWLMNSWTVPLVMVPLCVLLISIHPDPDGPCPCFDDSVAFVGTCGGLMIGNWHYGIHIVSHPAIVRPLTALMTLQRLATGISLIVAWRITTKRVCYTLLPPLYRTLALPFKRKFFSLADKDYKSIPASHVSFAPSLLHLAATDKMRFRLPRYDVDIATKLIVYCGIGLLATDVIPVLFETLNI</sequence>
<evidence type="ECO:0000256" key="9">
    <source>
        <dbReference type="SAM" id="Phobius"/>
    </source>
</evidence>
<evidence type="ECO:0000313" key="12">
    <source>
        <dbReference type="Proteomes" id="UP001212152"/>
    </source>
</evidence>
<comment type="caution">
    <text evidence="11">The sequence shown here is derived from an EMBL/GenBank/DDBJ whole genome shotgun (WGS) entry which is preliminary data.</text>
</comment>
<evidence type="ECO:0000259" key="10">
    <source>
        <dbReference type="SMART" id="SM00014"/>
    </source>
</evidence>
<feature type="transmembrane region" description="Helical" evidence="9">
    <location>
        <begin position="126"/>
        <end position="149"/>
    </location>
</feature>
<feature type="region of interest" description="Disordered" evidence="8">
    <location>
        <begin position="1"/>
        <end position="89"/>
    </location>
</feature>
<feature type="domain" description="Phosphatidic acid phosphatase type 2/haloperoxidase" evidence="10">
    <location>
        <begin position="169"/>
        <end position="290"/>
    </location>
</feature>
<feature type="transmembrane region" description="Helical" evidence="9">
    <location>
        <begin position="335"/>
        <end position="354"/>
    </location>
</feature>
<evidence type="ECO:0000256" key="3">
    <source>
        <dbReference type="ARBA" id="ARBA00022801"/>
    </source>
</evidence>
<evidence type="ECO:0000256" key="1">
    <source>
        <dbReference type="ARBA" id="ARBA00004477"/>
    </source>
</evidence>
<feature type="compositionally biased region" description="Basic and acidic residues" evidence="8">
    <location>
        <begin position="1"/>
        <end position="10"/>
    </location>
</feature>
<dbReference type="EMBL" id="JADGJQ010000105">
    <property type="protein sequence ID" value="KAJ3169685.1"/>
    <property type="molecule type" value="Genomic_DNA"/>
</dbReference>
<dbReference type="Pfam" id="PF01569">
    <property type="entry name" value="PAP2"/>
    <property type="match status" value="1"/>
</dbReference>